<name>A0A6G0TZC7_APHGL</name>
<dbReference type="AlphaFoldDB" id="A0A6G0TZC7"/>
<evidence type="ECO:0000313" key="1">
    <source>
        <dbReference type="EMBL" id="KAE9541833.1"/>
    </source>
</evidence>
<organism evidence="1 2">
    <name type="scientific">Aphis glycines</name>
    <name type="common">Soybean aphid</name>
    <dbReference type="NCBI Taxonomy" id="307491"/>
    <lineage>
        <taxon>Eukaryota</taxon>
        <taxon>Metazoa</taxon>
        <taxon>Ecdysozoa</taxon>
        <taxon>Arthropoda</taxon>
        <taxon>Hexapoda</taxon>
        <taxon>Insecta</taxon>
        <taxon>Pterygota</taxon>
        <taxon>Neoptera</taxon>
        <taxon>Paraneoptera</taxon>
        <taxon>Hemiptera</taxon>
        <taxon>Sternorrhyncha</taxon>
        <taxon>Aphidomorpha</taxon>
        <taxon>Aphidoidea</taxon>
        <taxon>Aphididae</taxon>
        <taxon>Aphidini</taxon>
        <taxon>Aphis</taxon>
        <taxon>Aphis</taxon>
    </lineage>
</organism>
<protein>
    <submittedName>
        <fullName evidence="1">Uncharacterized protein</fullName>
    </submittedName>
</protein>
<reference evidence="1 2" key="1">
    <citation type="submission" date="2019-08" db="EMBL/GenBank/DDBJ databases">
        <title>The genome of the soybean aphid Biotype 1, its phylome, world population structure and adaptation to the North American continent.</title>
        <authorList>
            <person name="Giordano R."/>
            <person name="Donthu R.K."/>
            <person name="Hernandez A.G."/>
            <person name="Wright C.L."/>
            <person name="Zimin A.V."/>
        </authorList>
    </citation>
    <scope>NUCLEOTIDE SEQUENCE [LARGE SCALE GENOMIC DNA]</scope>
    <source>
        <tissue evidence="1">Whole aphids</tissue>
    </source>
</reference>
<dbReference type="Proteomes" id="UP000475862">
    <property type="component" value="Unassembled WGS sequence"/>
</dbReference>
<accession>A0A6G0TZC7</accession>
<sequence length="216" mass="25473">MYFAMAPVSTLSTTSSFQLFLHTFSKSINKTMMVSATISHKLDGVMQTFNLCVICIYLFLKLTFEGIHTVMSIPDPENISIMRDLVSDQSMNEELFPLYSLLVYHYYIFLLPNKMQIDHGVELYLHLLFLISDQLIYQHHQRYLCRLPFVNLQQHNEQENNLLIVVKSKKFPIVFKSSRKNLKKMTEKQEFLRKTSFKPNRFFNMVVIQKLITLNT</sequence>
<dbReference type="OrthoDB" id="10515286at2759"/>
<proteinExistence type="predicted"/>
<dbReference type="EMBL" id="VYZN01000012">
    <property type="protein sequence ID" value="KAE9541833.1"/>
    <property type="molecule type" value="Genomic_DNA"/>
</dbReference>
<keyword evidence="2" id="KW-1185">Reference proteome</keyword>
<gene>
    <name evidence="1" type="ORF">AGLY_003824</name>
</gene>
<evidence type="ECO:0000313" key="2">
    <source>
        <dbReference type="Proteomes" id="UP000475862"/>
    </source>
</evidence>
<comment type="caution">
    <text evidence="1">The sequence shown here is derived from an EMBL/GenBank/DDBJ whole genome shotgun (WGS) entry which is preliminary data.</text>
</comment>